<dbReference type="GO" id="GO:0004423">
    <property type="term" value="F:iduronate-2-sulfatase activity"/>
    <property type="evidence" value="ECO:0000318"/>
    <property type="project" value="GO_Central"/>
</dbReference>
<dbReference type="GeneID" id="5893297"/>
<reference evidence="4 5" key="1">
    <citation type="journal article" date="2008" name="Nature">
        <title>The genome of the choanoflagellate Monosiga brevicollis and the origin of metazoans.</title>
        <authorList>
            <consortium name="JGI Sequencing"/>
            <person name="King N."/>
            <person name="Westbrook M.J."/>
            <person name="Young S.L."/>
            <person name="Kuo A."/>
            <person name="Abedin M."/>
            <person name="Chapman J."/>
            <person name="Fairclough S."/>
            <person name="Hellsten U."/>
            <person name="Isogai Y."/>
            <person name="Letunic I."/>
            <person name="Marr M."/>
            <person name="Pincus D."/>
            <person name="Putnam N."/>
            <person name="Rokas A."/>
            <person name="Wright K.J."/>
            <person name="Zuzow R."/>
            <person name="Dirks W."/>
            <person name="Good M."/>
            <person name="Goodstein D."/>
            <person name="Lemons D."/>
            <person name="Li W."/>
            <person name="Lyons J.B."/>
            <person name="Morris A."/>
            <person name="Nichols S."/>
            <person name="Richter D.J."/>
            <person name="Salamov A."/>
            <person name="Bork P."/>
            <person name="Lim W.A."/>
            <person name="Manning G."/>
            <person name="Miller W.T."/>
            <person name="McGinnis W."/>
            <person name="Shapiro H."/>
            <person name="Tjian R."/>
            <person name="Grigoriev I.V."/>
            <person name="Rokhsar D."/>
        </authorList>
    </citation>
    <scope>NUCLEOTIDE SEQUENCE [LARGE SCALE GENOMIC DNA]</scope>
    <source>
        <strain evidence="5">MX1 / ATCC 50154</strain>
    </source>
</reference>
<dbReference type="GO" id="GO:0005764">
    <property type="term" value="C:lysosome"/>
    <property type="evidence" value="ECO:0000318"/>
    <property type="project" value="GO_Central"/>
</dbReference>
<evidence type="ECO:0000256" key="2">
    <source>
        <dbReference type="ARBA" id="ARBA00022801"/>
    </source>
</evidence>
<gene>
    <name evidence="4" type="ORF">MONBRDRAFT_27633</name>
</gene>
<dbReference type="InParanoid" id="A9V5V3"/>
<keyword evidence="1" id="KW-0479">Metal-binding</keyword>
<name>A9V5V3_MONBE</name>
<accession>A9V5V3</accession>
<dbReference type="InterPro" id="IPR000917">
    <property type="entry name" value="Sulfatase_N"/>
</dbReference>
<dbReference type="PANTHER" id="PTHR45953">
    <property type="entry name" value="IDURONATE 2-SULFATASE"/>
    <property type="match status" value="1"/>
</dbReference>
<evidence type="ECO:0000313" key="4">
    <source>
        <dbReference type="EMBL" id="EDQ87110.1"/>
    </source>
</evidence>
<dbReference type="InterPro" id="IPR017850">
    <property type="entry name" value="Alkaline_phosphatase_core_sf"/>
</dbReference>
<dbReference type="AlphaFoldDB" id="A9V5V3"/>
<dbReference type="RefSeq" id="XP_001748053.1">
    <property type="nucleotide sequence ID" value="XM_001748001.1"/>
</dbReference>
<organism evidence="4 5">
    <name type="scientific">Monosiga brevicollis</name>
    <name type="common">Choanoflagellate</name>
    <dbReference type="NCBI Taxonomy" id="81824"/>
    <lineage>
        <taxon>Eukaryota</taxon>
        <taxon>Choanoflagellata</taxon>
        <taxon>Craspedida</taxon>
        <taxon>Salpingoecidae</taxon>
        <taxon>Monosiga</taxon>
    </lineage>
</organism>
<protein>
    <recommendedName>
        <fullName evidence="3">Sulfatase N-terminal domain-containing protein</fullName>
    </recommendedName>
</protein>
<evidence type="ECO:0000313" key="5">
    <source>
        <dbReference type="Proteomes" id="UP000001357"/>
    </source>
</evidence>
<dbReference type="Gene3D" id="3.40.720.10">
    <property type="entry name" value="Alkaline Phosphatase, subunit A"/>
    <property type="match status" value="1"/>
</dbReference>
<dbReference type="Pfam" id="PF00884">
    <property type="entry name" value="Sulfatase"/>
    <property type="match status" value="1"/>
</dbReference>
<dbReference type="KEGG" id="mbr:MONBRDRAFT_27633"/>
<sequence>MLTGFASWKWLRSCCPFHAMCYSGPEPRSWSQTGPDGSPWPFFNVHGENGTNACPNNCCGANDTAHYCLWDLSQGALLEDQINNAEAASRLQAAAKNFRETGQPFFLGQGYHRPHLPWIIPKPFYDAMETPTEATHQAWPADRPAIHFHDCAEMSHPYWDTNGWGVPLDQGDYFASHQGEMRRAYYAAVSYIDSLMGDLLQVLDTEGIADDTIVLVMGDHAFMMRAPFMPNATGKITNALAEVVDIYPTLVELAGLQLPTGAAGEYLGGTSLKPVLEDPTTSVKKVALSQFPRCWQNNTQHPSGNKPGDENNQTVSWESMSDCHWTYREGFDFMGYRMRTEEWALTQWVRWNGTSLRPNWNQTVGLELYDHRNNTGMAPSAFDDFENENLAYEPALQPVLMQLLEQLHQEFAKWWTPNP</sequence>
<keyword evidence="5" id="KW-1185">Reference proteome</keyword>
<dbReference type="GO" id="GO:0046872">
    <property type="term" value="F:metal ion binding"/>
    <property type="evidence" value="ECO:0007669"/>
    <property type="project" value="UniProtKB-KW"/>
</dbReference>
<keyword evidence="2" id="KW-0378">Hydrolase</keyword>
<proteinExistence type="predicted"/>
<dbReference type="FunFam" id="3.40.720.10:FF:000232">
    <property type="entry name" value="Predicted protein"/>
    <property type="match status" value="1"/>
</dbReference>
<evidence type="ECO:0000259" key="3">
    <source>
        <dbReference type="Pfam" id="PF00884"/>
    </source>
</evidence>
<dbReference type="eggNOG" id="KOG3731">
    <property type="taxonomic scope" value="Eukaryota"/>
</dbReference>
<feature type="domain" description="Sulfatase N-terminal" evidence="3">
    <location>
        <begin position="93"/>
        <end position="224"/>
    </location>
</feature>
<dbReference type="Proteomes" id="UP000001357">
    <property type="component" value="Unassembled WGS sequence"/>
</dbReference>
<dbReference type="PANTHER" id="PTHR45953:SF1">
    <property type="entry name" value="IDURONATE 2-SULFATASE"/>
    <property type="match status" value="1"/>
</dbReference>
<dbReference type="SUPFAM" id="SSF53649">
    <property type="entry name" value="Alkaline phosphatase-like"/>
    <property type="match status" value="1"/>
</dbReference>
<dbReference type="OMA" id="NTEMETM"/>
<evidence type="ECO:0000256" key="1">
    <source>
        <dbReference type="ARBA" id="ARBA00022723"/>
    </source>
</evidence>
<dbReference type="EMBL" id="CH991561">
    <property type="protein sequence ID" value="EDQ87110.1"/>
    <property type="molecule type" value="Genomic_DNA"/>
</dbReference>
<dbReference type="STRING" id="81824.A9V5V3"/>